<dbReference type="GO" id="GO:0006357">
    <property type="term" value="P:regulation of transcription by RNA polymerase II"/>
    <property type="evidence" value="ECO:0007669"/>
    <property type="project" value="TreeGrafter"/>
</dbReference>
<feature type="compositionally biased region" description="Polar residues" evidence="5">
    <location>
        <begin position="112"/>
        <end position="121"/>
    </location>
</feature>
<feature type="compositionally biased region" description="Polar residues" evidence="5">
    <location>
        <begin position="199"/>
        <end position="216"/>
    </location>
</feature>
<feature type="compositionally biased region" description="Basic and acidic residues" evidence="5">
    <location>
        <begin position="620"/>
        <end position="654"/>
    </location>
</feature>
<feature type="region of interest" description="Disordered" evidence="5">
    <location>
        <begin position="1134"/>
        <end position="1183"/>
    </location>
</feature>
<comment type="subcellular location">
    <subcellularLocation>
        <location evidence="1">Nucleus</location>
    </subcellularLocation>
</comment>
<name>A0AAD4NK21_9BILA</name>
<feature type="compositionally biased region" description="Polar residues" evidence="5">
    <location>
        <begin position="847"/>
        <end position="857"/>
    </location>
</feature>
<feature type="domain" description="RRM" evidence="6">
    <location>
        <begin position="309"/>
        <end position="387"/>
    </location>
</feature>
<feature type="compositionally biased region" description="Polar residues" evidence="5">
    <location>
        <begin position="282"/>
        <end position="295"/>
    </location>
</feature>
<evidence type="ECO:0000256" key="3">
    <source>
        <dbReference type="PROSITE-ProRule" id="PRU00176"/>
    </source>
</evidence>
<dbReference type="InterPro" id="IPR051738">
    <property type="entry name" value="SAF_Modulators"/>
</dbReference>
<feature type="compositionally biased region" description="Polar residues" evidence="5">
    <location>
        <begin position="928"/>
        <end position="943"/>
    </location>
</feature>
<dbReference type="GO" id="GO:0003723">
    <property type="term" value="F:RNA binding"/>
    <property type="evidence" value="ECO:0007669"/>
    <property type="project" value="UniProtKB-UniRule"/>
</dbReference>
<keyword evidence="8" id="KW-1185">Reference proteome</keyword>
<dbReference type="CDD" id="cd12417">
    <property type="entry name" value="RRM_SAFB_like"/>
    <property type="match status" value="1"/>
</dbReference>
<feature type="region of interest" description="Disordered" evidence="5">
    <location>
        <begin position="803"/>
        <end position="1030"/>
    </location>
</feature>
<feature type="compositionally biased region" description="Polar residues" evidence="5">
    <location>
        <begin position="478"/>
        <end position="489"/>
    </location>
</feature>
<feature type="region of interest" description="Disordered" evidence="5">
    <location>
        <begin position="455"/>
        <end position="528"/>
    </location>
</feature>
<feature type="region of interest" description="Disordered" evidence="5">
    <location>
        <begin position="391"/>
        <end position="441"/>
    </location>
</feature>
<dbReference type="SMART" id="SM00360">
    <property type="entry name" value="RRM"/>
    <property type="match status" value="1"/>
</dbReference>
<feature type="compositionally biased region" description="Polar residues" evidence="5">
    <location>
        <begin position="251"/>
        <end position="261"/>
    </location>
</feature>
<keyword evidence="3" id="KW-0694">RNA-binding</keyword>
<feature type="compositionally biased region" description="Low complexity" evidence="5">
    <location>
        <begin position="1162"/>
        <end position="1183"/>
    </location>
</feature>
<protein>
    <submittedName>
        <fullName evidence="7">RNA recognition motif domain-containing protein</fullName>
    </submittedName>
</protein>
<evidence type="ECO:0000256" key="2">
    <source>
        <dbReference type="ARBA" id="ARBA00023242"/>
    </source>
</evidence>
<evidence type="ECO:0000256" key="1">
    <source>
        <dbReference type="ARBA" id="ARBA00004123"/>
    </source>
</evidence>
<gene>
    <name evidence="7" type="ORF">DdX_00526</name>
</gene>
<feature type="compositionally biased region" description="Low complexity" evidence="5">
    <location>
        <begin position="159"/>
        <end position="169"/>
    </location>
</feature>
<evidence type="ECO:0000313" key="7">
    <source>
        <dbReference type="EMBL" id="KAI1728353.1"/>
    </source>
</evidence>
<organism evidence="7 8">
    <name type="scientific">Ditylenchus destructor</name>
    <dbReference type="NCBI Taxonomy" id="166010"/>
    <lineage>
        <taxon>Eukaryota</taxon>
        <taxon>Metazoa</taxon>
        <taxon>Ecdysozoa</taxon>
        <taxon>Nematoda</taxon>
        <taxon>Chromadorea</taxon>
        <taxon>Rhabditida</taxon>
        <taxon>Tylenchina</taxon>
        <taxon>Tylenchomorpha</taxon>
        <taxon>Sphaerularioidea</taxon>
        <taxon>Anguinidae</taxon>
        <taxon>Anguininae</taxon>
        <taxon>Ditylenchus</taxon>
    </lineage>
</organism>
<keyword evidence="2" id="KW-0539">Nucleus</keyword>
<feature type="compositionally biased region" description="Low complexity" evidence="5">
    <location>
        <begin position="455"/>
        <end position="468"/>
    </location>
</feature>
<dbReference type="GO" id="GO:0005634">
    <property type="term" value="C:nucleus"/>
    <property type="evidence" value="ECO:0007669"/>
    <property type="project" value="UniProtKB-SubCell"/>
</dbReference>
<feature type="compositionally biased region" description="Polar residues" evidence="5">
    <location>
        <begin position="227"/>
        <end position="237"/>
    </location>
</feature>
<dbReference type="GO" id="GO:0043565">
    <property type="term" value="F:sequence-specific DNA binding"/>
    <property type="evidence" value="ECO:0007669"/>
    <property type="project" value="TreeGrafter"/>
</dbReference>
<dbReference type="Proteomes" id="UP001201812">
    <property type="component" value="Unassembled WGS sequence"/>
</dbReference>
<evidence type="ECO:0000313" key="8">
    <source>
        <dbReference type="Proteomes" id="UP001201812"/>
    </source>
</evidence>
<feature type="coiled-coil region" evidence="4">
    <location>
        <begin position="704"/>
        <end position="763"/>
    </location>
</feature>
<feature type="compositionally biased region" description="Basic residues" evidence="5">
    <location>
        <begin position="670"/>
        <end position="686"/>
    </location>
</feature>
<dbReference type="AlphaFoldDB" id="A0AAD4NK21"/>
<accession>A0AAD4NK21</accession>
<feature type="compositionally biased region" description="Polar residues" evidence="5">
    <location>
        <begin position="426"/>
        <end position="441"/>
    </location>
</feature>
<feature type="region of interest" description="Disordered" evidence="5">
    <location>
        <begin position="146"/>
        <end position="184"/>
    </location>
</feature>
<evidence type="ECO:0000259" key="6">
    <source>
        <dbReference type="PROSITE" id="PS50102"/>
    </source>
</evidence>
<dbReference type="PROSITE" id="PS50102">
    <property type="entry name" value="RRM"/>
    <property type="match status" value="1"/>
</dbReference>
<feature type="region of interest" description="Disordered" evidence="5">
    <location>
        <begin position="199"/>
        <end position="295"/>
    </location>
</feature>
<dbReference type="InterPro" id="IPR000504">
    <property type="entry name" value="RRM_dom"/>
</dbReference>
<dbReference type="SUPFAM" id="SSF54928">
    <property type="entry name" value="RNA-binding domain, RBD"/>
    <property type="match status" value="1"/>
</dbReference>
<feature type="compositionally biased region" description="Polar residues" evidence="5">
    <location>
        <begin position="499"/>
        <end position="521"/>
    </location>
</feature>
<feature type="compositionally biased region" description="Polar residues" evidence="5">
    <location>
        <begin position="972"/>
        <end position="987"/>
    </location>
</feature>
<dbReference type="Pfam" id="PF00076">
    <property type="entry name" value="RRM_1"/>
    <property type="match status" value="1"/>
</dbReference>
<feature type="region of interest" description="Disordered" evidence="5">
    <location>
        <begin position="597"/>
        <end position="704"/>
    </location>
</feature>
<dbReference type="GO" id="GO:0050684">
    <property type="term" value="P:regulation of mRNA processing"/>
    <property type="evidence" value="ECO:0007669"/>
    <property type="project" value="TreeGrafter"/>
</dbReference>
<evidence type="ECO:0000256" key="4">
    <source>
        <dbReference type="SAM" id="Coils"/>
    </source>
</evidence>
<feature type="region of interest" description="Disordered" evidence="5">
    <location>
        <begin position="93"/>
        <end position="121"/>
    </location>
</feature>
<comment type="caution">
    <text evidence="7">The sequence shown here is derived from an EMBL/GenBank/DDBJ whole genome shotgun (WGS) entry which is preliminary data.</text>
</comment>
<evidence type="ECO:0000256" key="5">
    <source>
        <dbReference type="SAM" id="MobiDB-lite"/>
    </source>
</evidence>
<dbReference type="PANTHER" id="PTHR15683:SF8">
    <property type="entry name" value="SCAFFOLD ATTACHMENT FACTOR B, ISOFORM B"/>
    <property type="match status" value="1"/>
</dbReference>
<sequence>MWAVGEKKGLIMDDFNKSGFLLATFPMPPGQPYTIVTTFHGARFIAGSPSALKSEGVQDVSTHLLDVNNDIGSPTKKVPRTPSLPTRTLSDALAETTTASSAQASNLHQHEPTVTGSQSAANKMTIKQEVPEEDDILIMDMDQAESMNEPAPQGQNTEQQNQNVVMSQNSDDKTAPIADQSPQQVNTEIRDNGANLSINVESRQSEPANVRATSRNILEKSPIENAGSKNTNNSVSGANDGDSSIVAEDATQLTFTSTNENESLKTSDPTSSTPLTSVTETQPSDSAPTTLTTAQKLSQQKDTAAELAASMWISGISNTTKAADLKAIFSKFGKVITAKIFTTKNKLSPNCFGYITMGDVASADICMQKLNRTNVKGKVITVEKANRSRLPPITKPAAGLKPPTIAPSLTTNSAGSTASDKKDTLQLPSGTNQSETFDSTSPEIIIESVKSANVSAAKSNSAKTAATTKTEEQTSKSRMISTKPTNGSSRKVAPLPQGGNASTISRKISTTSGINRTTSSPGFGNAGFGTTTAAATNKYVRTSSYKVSGSGARVRRIGAISRVSATSALQRYSSTSRNGRTGLLHRITTTGGTIQRRYAPTKYITTTTTNALRPTRGRTSRGESGNRDIRRPTDHRVSSTTADHRSEARSRPVDRMPSSSRSGYREKSPMRRGHSRDKSPGRKAHSRDRDHHSSRDAKMPSWEREEMFKLMRKKEDEYRKKEEELKLQREKEKMRFERERLEREKLEVQQMKLTAQLANAQLALMANVQPGGAQQNNTSSAAAALANALPPNMLAALPNLTSGSMELDSSTRNEHRRESGRKSVERGSKSGRVEYSSERGNNRNDLRSNSVLKTSTYDGKRRNRSRTRSPSSLKRLQRSPQQRSHRDRDNKTTSGQYSSGLIRGGYGSISFPSGDHSRSGVVSGHSDIYQQQANPFVKPSNQRGGAAKSDYRESERHRSSTRGASREKSGRYPSSSHRSPTRGQPISGNGGHNDRSGGSHHASTRQQETQSFLVSGLSSSGGGGTASLMESLVTNPNSAQFRTDPSYASRVAAGMSLSGTGTGRSTDGLFGSVMSGNIPFGTRNESGNYASSSYRDTLPSTYQNSLSGDANQWSTIPTSSSNVSSNWTSTNIPGGTTFWSHNAGGRSTDWEAFNQQQHPQPSSRYNGGSGNYSGKNSSSYSRR</sequence>
<feature type="compositionally biased region" description="Basic and acidic residues" evidence="5">
    <location>
        <begin position="949"/>
        <end position="970"/>
    </location>
</feature>
<dbReference type="InterPro" id="IPR012677">
    <property type="entry name" value="Nucleotide-bd_a/b_plait_sf"/>
</dbReference>
<feature type="compositionally biased region" description="Basic and acidic residues" evidence="5">
    <location>
        <begin position="687"/>
        <end position="704"/>
    </location>
</feature>
<keyword evidence="4" id="KW-0175">Coiled coil</keyword>
<dbReference type="InterPro" id="IPR035979">
    <property type="entry name" value="RBD_domain_sf"/>
</dbReference>
<feature type="compositionally biased region" description="Basic and acidic residues" evidence="5">
    <location>
        <begin position="809"/>
        <end position="846"/>
    </location>
</feature>
<feature type="compositionally biased region" description="Polar residues" evidence="5">
    <location>
        <begin position="407"/>
        <end position="418"/>
    </location>
</feature>
<feature type="compositionally biased region" description="Low complexity" evidence="5">
    <location>
        <begin position="264"/>
        <end position="281"/>
    </location>
</feature>
<dbReference type="Gene3D" id="3.30.70.330">
    <property type="match status" value="1"/>
</dbReference>
<proteinExistence type="predicted"/>
<feature type="compositionally biased region" description="Low complexity" evidence="5">
    <location>
        <begin position="93"/>
        <end position="105"/>
    </location>
</feature>
<dbReference type="PANTHER" id="PTHR15683">
    <property type="entry name" value="SCAFFOLD ATTACHMENT FACTOR B-RELATED"/>
    <property type="match status" value="1"/>
</dbReference>
<dbReference type="EMBL" id="JAKKPZ010000001">
    <property type="protein sequence ID" value="KAI1728353.1"/>
    <property type="molecule type" value="Genomic_DNA"/>
</dbReference>
<reference evidence="7" key="1">
    <citation type="submission" date="2022-01" db="EMBL/GenBank/DDBJ databases">
        <title>Genome Sequence Resource for Two Populations of Ditylenchus destructor, the Migratory Endoparasitic Phytonematode.</title>
        <authorList>
            <person name="Zhang H."/>
            <person name="Lin R."/>
            <person name="Xie B."/>
        </authorList>
    </citation>
    <scope>NUCLEOTIDE SEQUENCE</scope>
    <source>
        <strain evidence="7">BazhouSP</strain>
    </source>
</reference>